<evidence type="ECO:0000256" key="2">
    <source>
        <dbReference type="ARBA" id="ARBA00004733"/>
    </source>
</evidence>
<dbReference type="OrthoDB" id="10050244at2759"/>
<dbReference type="AlphaFoldDB" id="A0A1L9RUA8"/>
<keyword evidence="5 10" id="KW-0822">Tryptophan biosynthesis</keyword>
<keyword evidence="7 10" id="KW-0057">Aromatic amino acid biosynthesis</keyword>
<dbReference type="Gene3D" id="3.40.50.1100">
    <property type="match status" value="2"/>
</dbReference>
<dbReference type="GeneID" id="63750218"/>
<evidence type="ECO:0000256" key="10">
    <source>
        <dbReference type="RuleBase" id="RU003663"/>
    </source>
</evidence>
<organism evidence="12 13">
    <name type="scientific">Aspergillus wentii DTO 134E9</name>
    <dbReference type="NCBI Taxonomy" id="1073089"/>
    <lineage>
        <taxon>Eukaryota</taxon>
        <taxon>Fungi</taxon>
        <taxon>Dikarya</taxon>
        <taxon>Ascomycota</taxon>
        <taxon>Pezizomycotina</taxon>
        <taxon>Eurotiomycetes</taxon>
        <taxon>Eurotiomycetidae</taxon>
        <taxon>Eurotiales</taxon>
        <taxon>Aspergillaceae</taxon>
        <taxon>Aspergillus</taxon>
        <taxon>Aspergillus subgen. Cremei</taxon>
    </lineage>
</organism>
<dbReference type="InterPro" id="IPR006654">
    <property type="entry name" value="Trp_synth_beta"/>
</dbReference>
<evidence type="ECO:0000256" key="8">
    <source>
        <dbReference type="ARBA" id="ARBA00023239"/>
    </source>
</evidence>
<evidence type="ECO:0000256" key="9">
    <source>
        <dbReference type="ARBA" id="ARBA00049047"/>
    </source>
</evidence>
<gene>
    <name evidence="12" type="ORF">ASPWEDRAFT_36091</name>
</gene>
<dbReference type="PANTHER" id="PTHR48077">
    <property type="entry name" value="TRYPTOPHAN SYNTHASE-RELATED"/>
    <property type="match status" value="1"/>
</dbReference>
<dbReference type="EC" id="4.2.1.20" evidence="3 10"/>
<dbReference type="SUPFAM" id="SSF53686">
    <property type="entry name" value="Tryptophan synthase beta subunit-like PLP-dependent enzymes"/>
    <property type="match status" value="1"/>
</dbReference>
<evidence type="ECO:0000256" key="4">
    <source>
        <dbReference type="ARBA" id="ARBA00022605"/>
    </source>
</evidence>
<dbReference type="PANTHER" id="PTHR48077:SF2">
    <property type="entry name" value="TRYPTOPHAN SYNTHASE"/>
    <property type="match status" value="1"/>
</dbReference>
<keyword evidence="6 10" id="KW-0663">Pyridoxal phosphate</keyword>
<dbReference type="VEuPathDB" id="FungiDB:ASPWEDRAFT_36091"/>
<reference evidence="13" key="1">
    <citation type="journal article" date="2017" name="Genome Biol.">
        <title>Comparative genomics reveals high biological diversity and specific adaptations in the industrially and medically important fungal genus Aspergillus.</title>
        <authorList>
            <person name="de Vries R.P."/>
            <person name="Riley R."/>
            <person name="Wiebenga A."/>
            <person name="Aguilar-Osorio G."/>
            <person name="Amillis S."/>
            <person name="Uchima C.A."/>
            <person name="Anderluh G."/>
            <person name="Asadollahi M."/>
            <person name="Askin M."/>
            <person name="Barry K."/>
            <person name="Battaglia E."/>
            <person name="Bayram O."/>
            <person name="Benocci T."/>
            <person name="Braus-Stromeyer S.A."/>
            <person name="Caldana C."/>
            <person name="Canovas D."/>
            <person name="Cerqueira G.C."/>
            <person name="Chen F."/>
            <person name="Chen W."/>
            <person name="Choi C."/>
            <person name="Clum A."/>
            <person name="Dos Santos R.A."/>
            <person name="Damasio A.R."/>
            <person name="Diallinas G."/>
            <person name="Emri T."/>
            <person name="Fekete E."/>
            <person name="Flipphi M."/>
            <person name="Freyberg S."/>
            <person name="Gallo A."/>
            <person name="Gournas C."/>
            <person name="Habgood R."/>
            <person name="Hainaut M."/>
            <person name="Harispe M.L."/>
            <person name="Henrissat B."/>
            <person name="Hilden K.S."/>
            <person name="Hope R."/>
            <person name="Hossain A."/>
            <person name="Karabika E."/>
            <person name="Karaffa L."/>
            <person name="Karanyi Z."/>
            <person name="Krasevec N."/>
            <person name="Kuo A."/>
            <person name="Kusch H."/>
            <person name="LaButti K."/>
            <person name="Lagendijk E.L."/>
            <person name="Lapidus A."/>
            <person name="Levasseur A."/>
            <person name="Lindquist E."/>
            <person name="Lipzen A."/>
            <person name="Logrieco A.F."/>
            <person name="MacCabe A."/>
            <person name="Maekelae M.R."/>
            <person name="Malavazi I."/>
            <person name="Melin P."/>
            <person name="Meyer V."/>
            <person name="Mielnichuk N."/>
            <person name="Miskei M."/>
            <person name="Molnar A.P."/>
            <person name="Mule G."/>
            <person name="Ngan C.Y."/>
            <person name="Orejas M."/>
            <person name="Orosz E."/>
            <person name="Ouedraogo J.P."/>
            <person name="Overkamp K.M."/>
            <person name="Park H.-S."/>
            <person name="Perrone G."/>
            <person name="Piumi F."/>
            <person name="Punt P.J."/>
            <person name="Ram A.F."/>
            <person name="Ramon A."/>
            <person name="Rauscher S."/>
            <person name="Record E."/>
            <person name="Riano-Pachon D.M."/>
            <person name="Robert V."/>
            <person name="Roehrig J."/>
            <person name="Ruller R."/>
            <person name="Salamov A."/>
            <person name="Salih N.S."/>
            <person name="Samson R.A."/>
            <person name="Sandor E."/>
            <person name="Sanguinetti M."/>
            <person name="Schuetze T."/>
            <person name="Sepcic K."/>
            <person name="Shelest E."/>
            <person name="Sherlock G."/>
            <person name="Sophianopoulou V."/>
            <person name="Squina F.M."/>
            <person name="Sun H."/>
            <person name="Susca A."/>
            <person name="Todd R.B."/>
            <person name="Tsang A."/>
            <person name="Unkles S.E."/>
            <person name="van de Wiele N."/>
            <person name="van Rossen-Uffink D."/>
            <person name="Oliveira J.V."/>
            <person name="Vesth T.C."/>
            <person name="Visser J."/>
            <person name="Yu J.-H."/>
            <person name="Zhou M."/>
            <person name="Andersen M.R."/>
            <person name="Archer D.B."/>
            <person name="Baker S.E."/>
            <person name="Benoit I."/>
            <person name="Brakhage A.A."/>
            <person name="Braus G.H."/>
            <person name="Fischer R."/>
            <person name="Frisvad J.C."/>
            <person name="Goldman G.H."/>
            <person name="Houbraken J."/>
            <person name="Oakley B."/>
            <person name="Pocsi I."/>
            <person name="Scazzocchio C."/>
            <person name="Seiboth B."/>
            <person name="vanKuyk P.A."/>
            <person name="Wortman J."/>
            <person name="Dyer P.S."/>
            <person name="Grigoriev I.V."/>
        </authorList>
    </citation>
    <scope>NUCLEOTIDE SEQUENCE [LARGE SCALE GENOMIC DNA]</scope>
    <source>
        <strain evidence="13">DTO 134E9</strain>
    </source>
</reference>
<dbReference type="InterPro" id="IPR002028">
    <property type="entry name" value="Trp_synthase_suA"/>
</dbReference>
<evidence type="ECO:0000256" key="3">
    <source>
        <dbReference type="ARBA" id="ARBA00012043"/>
    </source>
</evidence>
<dbReference type="InterPro" id="IPR013785">
    <property type="entry name" value="Aldolase_TIM"/>
</dbReference>
<evidence type="ECO:0000256" key="6">
    <source>
        <dbReference type="ARBA" id="ARBA00022898"/>
    </source>
</evidence>
<dbReference type="InterPro" id="IPR011060">
    <property type="entry name" value="RibuloseP-bd_barrel"/>
</dbReference>
<keyword evidence="4 10" id="KW-0028">Amino-acid biosynthesis</keyword>
<evidence type="ECO:0000313" key="13">
    <source>
        <dbReference type="Proteomes" id="UP000184383"/>
    </source>
</evidence>
<evidence type="ECO:0000256" key="1">
    <source>
        <dbReference type="ARBA" id="ARBA00001933"/>
    </source>
</evidence>
<evidence type="ECO:0000313" key="12">
    <source>
        <dbReference type="EMBL" id="OJJ38463.1"/>
    </source>
</evidence>
<dbReference type="UniPathway" id="UPA00035">
    <property type="reaction ID" value="UER00044"/>
</dbReference>
<dbReference type="Proteomes" id="UP000184383">
    <property type="component" value="Unassembled WGS sequence"/>
</dbReference>
<comment type="cofactor">
    <cofactor evidence="1 10">
        <name>pyridoxal 5'-phosphate</name>
        <dbReference type="ChEBI" id="CHEBI:597326"/>
    </cofactor>
</comment>
<evidence type="ECO:0000259" key="11">
    <source>
        <dbReference type="Pfam" id="PF00291"/>
    </source>
</evidence>
<dbReference type="GO" id="GO:0004834">
    <property type="term" value="F:tryptophan synthase activity"/>
    <property type="evidence" value="ECO:0007669"/>
    <property type="project" value="UniProtKB-EC"/>
</dbReference>
<comment type="catalytic activity">
    <reaction evidence="9 10">
        <text>(1S,2R)-1-C-(indol-3-yl)glycerol 3-phosphate + L-serine = D-glyceraldehyde 3-phosphate + L-tryptophan + H2O</text>
        <dbReference type="Rhea" id="RHEA:10532"/>
        <dbReference type="ChEBI" id="CHEBI:15377"/>
        <dbReference type="ChEBI" id="CHEBI:33384"/>
        <dbReference type="ChEBI" id="CHEBI:57912"/>
        <dbReference type="ChEBI" id="CHEBI:58866"/>
        <dbReference type="ChEBI" id="CHEBI:59776"/>
        <dbReference type="EC" id="4.2.1.20"/>
    </reaction>
</comment>
<dbReference type="EMBL" id="KV878210">
    <property type="protein sequence ID" value="OJJ38463.1"/>
    <property type="molecule type" value="Genomic_DNA"/>
</dbReference>
<evidence type="ECO:0000256" key="5">
    <source>
        <dbReference type="ARBA" id="ARBA00022822"/>
    </source>
</evidence>
<dbReference type="CDD" id="cd04724">
    <property type="entry name" value="Tryptophan_synthase_alpha"/>
    <property type="match status" value="1"/>
</dbReference>
<dbReference type="InterPro" id="IPR036052">
    <property type="entry name" value="TrpB-like_PALP_sf"/>
</dbReference>
<dbReference type="Pfam" id="PF00290">
    <property type="entry name" value="Trp_syntA"/>
    <property type="match status" value="1"/>
</dbReference>
<dbReference type="HAMAP" id="MF_00133">
    <property type="entry name" value="Trp_synth_beta"/>
    <property type="match status" value="1"/>
</dbReference>
<dbReference type="InterPro" id="IPR001926">
    <property type="entry name" value="TrpB-like_PALP"/>
</dbReference>
<keyword evidence="13" id="KW-1185">Reference proteome</keyword>
<evidence type="ECO:0000256" key="7">
    <source>
        <dbReference type="ARBA" id="ARBA00023141"/>
    </source>
</evidence>
<dbReference type="STRING" id="1073089.A0A1L9RUA8"/>
<dbReference type="GO" id="GO:0005737">
    <property type="term" value="C:cytoplasm"/>
    <property type="evidence" value="ECO:0007669"/>
    <property type="project" value="TreeGrafter"/>
</dbReference>
<dbReference type="NCBIfam" id="TIGR00263">
    <property type="entry name" value="trpB"/>
    <property type="match status" value="1"/>
</dbReference>
<sequence length="599" mass="64395">MAKKECCNTARLVELMASSWSTCRLKSRYGFEAFVKRLGKSLSSSNLVLSPNHCRLSYIPLIAPCTTDSRMKFLCSIADSFIYVVSKMGVTGASGTLSAGLPGFLDRVHRYTDRYQVPAAVGFGINTREQFVSVSRLAEGVVIGSKIISVLGDAPAGQGSQKVKEYCTYITDRNVPQSYFQSLISANGSMSDDDSDSMSDDDTDILEGSSRSNCFGGQYIPEVLIECLMKLEEGFNNATNDPSFWEEYRSFYPYMNRPSCLHVATQLSKYVGGANIWLKREDLNYTGSHSINNALGQVLLARRLGKTQIVAETGDGQHGVATATVCAKFGMKCTVFMGAKDARRQDFNVSQMKILGATVITVDSGSGTLRDATNQAMQSLVGDLENTYYATGAAIGPHPLPAIVRTFQSVIGNETKDEFRAQNGRLPDAVVACVGSDATGMFHPFISNNDPVKMIGVEAAGEGLDTERHSAVLSKGSIGVLNGSCTYVLQDSEGQIQDTHSIAAGLDYPAVGPELASWHENGQATFTTATDKEALYGFMLLSQLEGITPALETAHAVAGVIRAAKKLGKGKDVVLCLSGRGDKDIETVTAHMGAEIGWF</sequence>
<keyword evidence="8 10" id="KW-0456">Lyase</keyword>
<proteinExistence type="inferred from homology"/>
<dbReference type="InterPro" id="IPR023026">
    <property type="entry name" value="Trp_synth_beta/beta-like"/>
</dbReference>
<dbReference type="Gene3D" id="3.20.20.70">
    <property type="entry name" value="Aldolase class I"/>
    <property type="match status" value="1"/>
</dbReference>
<dbReference type="Pfam" id="PF00291">
    <property type="entry name" value="PALP"/>
    <property type="match status" value="1"/>
</dbReference>
<dbReference type="RefSeq" id="XP_040692139.1">
    <property type="nucleotide sequence ID" value="XM_040834370.1"/>
</dbReference>
<name>A0A1L9RUA8_ASPWE</name>
<dbReference type="CDD" id="cd06446">
    <property type="entry name" value="Trp-synth_B"/>
    <property type="match status" value="1"/>
</dbReference>
<dbReference type="FunFam" id="3.40.50.1100:FF:000004">
    <property type="entry name" value="Tryptophan synthase beta chain"/>
    <property type="match status" value="1"/>
</dbReference>
<dbReference type="SUPFAM" id="SSF51366">
    <property type="entry name" value="Ribulose-phoshate binding barrel"/>
    <property type="match status" value="1"/>
</dbReference>
<comment type="pathway">
    <text evidence="2 10">Amino-acid biosynthesis; L-tryptophan biosynthesis; L-tryptophan from chorismate: step 5/5.</text>
</comment>
<protein>
    <recommendedName>
        <fullName evidence="3 10">Tryptophan synthase</fullName>
        <ecNumber evidence="3 10">4.2.1.20</ecNumber>
    </recommendedName>
</protein>
<accession>A0A1L9RUA8</accession>
<feature type="domain" description="Tryptophan synthase beta chain-like PALP" evidence="11">
    <location>
        <begin position="261"/>
        <end position="579"/>
    </location>
</feature>